<comment type="caution">
    <text evidence="2">The sequence shown here is derived from an EMBL/GenBank/DDBJ whole genome shotgun (WGS) entry which is preliminary data.</text>
</comment>
<accession>A0A1Q5PTV3</accession>
<dbReference type="AlphaFoldDB" id="A0A1Q5PTV3"/>
<evidence type="ECO:0000313" key="3">
    <source>
        <dbReference type="Proteomes" id="UP000185612"/>
    </source>
</evidence>
<evidence type="ECO:0000313" key="2">
    <source>
        <dbReference type="EMBL" id="OKL51021.1"/>
    </source>
</evidence>
<proteinExistence type="predicted"/>
<organism evidence="2 3">
    <name type="scientific">Buchananella hordeovulneris</name>
    <dbReference type="NCBI Taxonomy" id="52770"/>
    <lineage>
        <taxon>Bacteria</taxon>
        <taxon>Bacillati</taxon>
        <taxon>Actinomycetota</taxon>
        <taxon>Actinomycetes</taxon>
        <taxon>Actinomycetales</taxon>
        <taxon>Actinomycetaceae</taxon>
        <taxon>Buchananella</taxon>
    </lineage>
</organism>
<dbReference type="RefSeq" id="WP_073825800.1">
    <property type="nucleotide sequence ID" value="NZ_MQVS01000011.1"/>
</dbReference>
<sequence length="127" mass="13630">MLMQTPGLEPGYREVAIMVNAEVGVVGKVSSEDRGDNIATLEDPNTKVRDARVVVQKALVIDVGVVTTTEEDSKTVGFQETEGVPVTFVLNTENSLKLAFAQSFAVKVRLALREVGDDGQIPAEGQK</sequence>
<dbReference type="STRING" id="52770.BSZ40_09705"/>
<dbReference type="InParanoid" id="A0A1Q5PTV3"/>
<name>A0A1Q5PTV3_9ACTO</name>
<reference evidence="3" key="1">
    <citation type="submission" date="2016-12" db="EMBL/GenBank/DDBJ databases">
        <authorList>
            <person name="Meng X."/>
        </authorList>
    </citation>
    <scope>NUCLEOTIDE SEQUENCE [LARGE SCALE GENOMIC DNA]</scope>
    <source>
        <strain evidence="3">DSM 20732</strain>
    </source>
</reference>
<dbReference type="EMBL" id="MQVS01000011">
    <property type="protein sequence ID" value="OKL51021.1"/>
    <property type="molecule type" value="Genomic_DNA"/>
</dbReference>
<dbReference type="OrthoDB" id="3468004at2"/>
<protein>
    <recommendedName>
        <fullName evidence="1">Flp pilus assembly protein RcpC/CpaB domain-containing protein</fullName>
    </recommendedName>
</protein>
<dbReference type="InterPro" id="IPR031571">
    <property type="entry name" value="RcpC_dom"/>
</dbReference>
<gene>
    <name evidence="2" type="ORF">BSZ40_09705</name>
</gene>
<keyword evidence="3" id="KW-1185">Reference proteome</keyword>
<evidence type="ECO:0000259" key="1">
    <source>
        <dbReference type="Pfam" id="PF16976"/>
    </source>
</evidence>
<dbReference type="Pfam" id="PF16976">
    <property type="entry name" value="RcpC"/>
    <property type="match status" value="1"/>
</dbReference>
<feature type="domain" description="Flp pilus assembly protein RcpC/CpaB" evidence="1">
    <location>
        <begin position="8"/>
        <end position="113"/>
    </location>
</feature>
<dbReference type="Proteomes" id="UP000185612">
    <property type="component" value="Unassembled WGS sequence"/>
</dbReference>